<reference evidence="1 2" key="1">
    <citation type="submission" date="2020-03" db="EMBL/GenBank/DDBJ databases">
        <title>Leucobacter sp. nov., isolated from beetles.</title>
        <authorList>
            <person name="Hyun D.-W."/>
            <person name="Bae J.-W."/>
        </authorList>
    </citation>
    <scope>NUCLEOTIDE SEQUENCE [LARGE SCALE GENOMIC DNA]</scope>
    <source>
        <strain evidence="1 2">HDW9B</strain>
    </source>
</reference>
<dbReference type="AlphaFoldDB" id="A0A6G8FL44"/>
<organism evidence="1 2">
    <name type="scientific">Leucobacter insecticola</name>
    <dbReference type="NCBI Taxonomy" id="2714934"/>
    <lineage>
        <taxon>Bacteria</taxon>
        <taxon>Bacillati</taxon>
        <taxon>Actinomycetota</taxon>
        <taxon>Actinomycetes</taxon>
        <taxon>Micrococcales</taxon>
        <taxon>Microbacteriaceae</taxon>
        <taxon>Leucobacter</taxon>
    </lineage>
</organism>
<evidence type="ECO:0000313" key="1">
    <source>
        <dbReference type="EMBL" id="QIM17156.1"/>
    </source>
</evidence>
<gene>
    <name evidence="1" type="ORF">G7067_13250</name>
</gene>
<evidence type="ECO:0000313" key="2">
    <source>
        <dbReference type="Proteomes" id="UP000501387"/>
    </source>
</evidence>
<dbReference type="RefSeq" id="WP_166325286.1">
    <property type="nucleotide sequence ID" value="NZ_CP049934.1"/>
</dbReference>
<protein>
    <submittedName>
        <fullName evidence="1">Uncharacterized protein</fullName>
    </submittedName>
</protein>
<name>A0A6G8FL44_9MICO</name>
<keyword evidence="2" id="KW-1185">Reference proteome</keyword>
<dbReference type="Proteomes" id="UP000501387">
    <property type="component" value="Chromosome"/>
</dbReference>
<dbReference type="KEGG" id="lins:G7067_13250"/>
<proteinExistence type="predicted"/>
<sequence length="305" mass="34051">MSKTNLQNLRLEPGKAVSKRWATQILEALQLEKVEVRRKRHQESLPIDSPSIVKTFSLWLYEDVHLQGNSSSTFQAAEVASPVGSSSALMSSRRASPGWQLRFDEIGRLIATSTSTGTQLLVPKEERPDWVIGKNTLLLPRVRKGFLTGWDSLSGSKGTPLSPNMRIYLPWIDSHLKAETLTSNLDQCTNRWLAKFANFETDRPDRVVLYCSDNDARHILDAIAQTWHTHPPKSKCVGPGFSVKGPFDTYYAVHLEDYGSSFGITVAQQAAEYLSEQLPDWSVVGLAEALYGFAAAAETTLERER</sequence>
<accession>A0A6G8FL44</accession>
<dbReference type="EMBL" id="CP049934">
    <property type="protein sequence ID" value="QIM17156.1"/>
    <property type="molecule type" value="Genomic_DNA"/>
</dbReference>